<dbReference type="SUPFAM" id="SSF48498">
    <property type="entry name" value="Tetracyclin repressor-like, C-terminal domain"/>
    <property type="match status" value="1"/>
</dbReference>
<dbReference type="InterPro" id="IPR001647">
    <property type="entry name" value="HTH_TetR"/>
</dbReference>
<dbReference type="InterPro" id="IPR023772">
    <property type="entry name" value="DNA-bd_HTH_TetR-type_CS"/>
</dbReference>
<dbReference type="Pfam" id="PF00440">
    <property type="entry name" value="TetR_N"/>
    <property type="match status" value="1"/>
</dbReference>
<dbReference type="AlphaFoldDB" id="A0A923J0A1"/>
<feature type="domain" description="HTH tetR-type" evidence="5">
    <location>
        <begin position="17"/>
        <end position="77"/>
    </location>
</feature>
<evidence type="ECO:0000256" key="4">
    <source>
        <dbReference type="PROSITE-ProRule" id="PRU00335"/>
    </source>
</evidence>
<sequence length="215" mass="23592">MIEEPRRPRRGPRKDSGDLRELILDSALAEFAEKGYKSSTIRRIAERAGVAPRLIHYYFGSKECLARECMSRTMEESEILDLLLAGALGRERIGERYLRTVLGIVENPKTGPALISLLRAVGEDAGTREMIAGHFMQFMTTMSAAEGADEDLGLRLQLVGSQIIGILLLRNIFGFGPVATADPHELAEIVGPTLDKYLALGRTRTDLLPGAEARG</sequence>
<keyword evidence="2 4" id="KW-0238">DNA-binding</keyword>
<dbReference type="InterPro" id="IPR036271">
    <property type="entry name" value="Tet_transcr_reg_TetR-rel_C_sf"/>
</dbReference>
<dbReference type="InterPro" id="IPR009057">
    <property type="entry name" value="Homeodomain-like_sf"/>
</dbReference>
<dbReference type="Proteomes" id="UP000617426">
    <property type="component" value="Unassembled WGS sequence"/>
</dbReference>
<feature type="DNA-binding region" description="H-T-H motif" evidence="4">
    <location>
        <begin position="40"/>
        <end position="59"/>
    </location>
</feature>
<dbReference type="PANTHER" id="PTHR30055:SF234">
    <property type="entry name" value="HTH-TYPE TRANSCRIPTIONAL REGULATOR BETI"/>
    <property type="match status" value="1"/>
</dbReference>
<evidence type="ECO:0000259" key="5">
    <source>
        <dbReference type="PROSITE" id="PS50977"/>
    </source>
</evidence>
<evidence type="ECO:0000256" key="3">
    <source>
        <dbReference type="ARBA" id="ARBA00023163"/>
    </source>
</evidence>
<keyword evidence="1" id="KW-0805">Transcription regulation</keyword>
<evidence type="ECO:0000256" key="2">
    <source>
        <dbReference type="ARBA" id="ARBA00023125"/>
    </source>
</evidence>
<evidence type="ECO:0000313" key="6">
    <source>
        <dbReference type="EMBL" id="MBB6335629.1"/>
    </source>
</evidence>
<dbReference type="Pfam" id="PF17920">
    <property type="entry name" value="TetR_C_16"/>
    <property type="match status" value="1"/>
</dbReference>
<comment type="caution">
    <text evidence="6">The sequence shown here is derived from an EMBL/GenBank/DDBJ whole genome shotgun (WGS) entry which is preliminary data.</text>
</comment>
<dbReference type="PROSITE" id="PS50977">
    <property type="entry name" value="HTH_TETR_2"/>
    <property type="match status" value="1"/>
</dbReference>
<accession>A0A923J0A1</accession>
<dbReference type="GO" id="GO:0003700">
    <property type="term" value="F:DNA-binding transcription factor activity"/>
    <property type="evidence" value="ECO:0007669"/>
    <property type="project" value="TreeGrafter"/>
</dbReference>
<dbReference type="InterPro" id="IPR050109">
    <property type="entry name" value="HTH-type_TetR-like_transc_reg"/>
</dbReference>
<name>A0A923J0A1_9ACTO</name>
<dbReference type="GO" id="GO:0000976">
    <property type="term" value="F:transcription cis-regulatory region binding"/>
    <property type="evidence" value="ECO:0007669"/>
    <property type="project" value="TreeGrafter"/>
</dbReference>
<evidence type="ECO:0000256" key="1">
    <source>
        <dbReference type="ARBA" id="ARBA00023015"/>
    </source>
</evidence>
<organism evidence="6 7">
    <name type="scientific">Schaalia hyovaginalis</name>
    <dbReference type="NCBI Taxonomy" id="29316"/>
    <lineage>
        <taxon>Bacteria</taxon>
        <taxon>Bacillati</taxon>
        <taxon>Actinomycetota</taxon>
        <taxon>Actinomycetes</taxon>
        <taxon>Actinomycetales</taxon>
        <taxon>Actinomycetaceae</taxon>
        <taxon>Schaalia</taxon>
    </lineage>
</organism>
<evidence type="ECO:0000313" key="7">
    <source>
        <dbReference type="Proteomes" id="UP000617426"/>
    </source>
</evidence>
<dbReference type="PRINTS" id="PR00455">
    <property type="entry name" value="HTHTETR"/>
</dbReference>
<dbReference type="EMBL" id="JACHMK010000001">
    <property type="protein sequence ID" value="MBB6335629.1"/>
    <property type="molecule type" value="Genomic_DNA"/>
</dbReference>
<keyword evidence="3" id="KW-0804">Transcription</keyword>
<reference evidence="6" key="1">
    <citation type="submission" date="2020-08" db="EMBL/GenBank/DDBJ databases">
        <title>Sequencing the genomes of 1000 actinobacteria strains.</title>
        <authorList>
            <person name="Klenk H.-P."/>
        </authorList>
    </citation>
    <scope>NUCLEOTIDE SEQUENCE</scope>
    <source>
        <strain evidence="6">DSM 10695</strain>
    </source>
</reference>
<dbReference type="Gene3D" id="1.10.357.10">
    <property type="entry name" value="Tetracycline Repressor, domain 2"/>
    <property type="match status" value="1"/>
</dbReference>
<protein>
    <submittedName>
        <fullName evidence="6">AcrR family transcriptional regulator</fullName>
    </submittedName>
</protein>
<dbReference type="PROSITE" id="PS01081">
    <property type="entry name" value="HTH_TETR_1"/>
    <property type="match status" value="1"/>
</dbReference>
<dbReference type="Gene3D" id="1.10.10.60">
    <property type="entry name" value="Homeodomain-like"/>
    <property type="match status" value="1"/>
</dbReference>
<gene>
    <name evidence="6" type="ORF">HD592_002194</name>
</gene>
<proteinExistence type="predicted"/>
<dbReference type="SUPFAM" id="SSF46689">
    <property type="entry name" value="Homeodomain-like"/>
    <property type="match status" value="1"/>
</dbReference>
<keyword evidence="7" id="KW-1185">Reference proteome</keyword>
<dbReference type="PANTHER" id="PTHR30055">
    <property type="entry name" value="HTH-TYPE TRANSCRIPTIONAL REGULATOR RUTR"/>
    <property type="match status" value="1"/>
</dbReference>
<dbReference type="RefSeq" id="WP_184454113.1">
    <property type="nucleotide sequence ID" value="NZ_JACHMK010000001.1"/>
</dbReference>
<dbReference type="InterPro" id="IPR041678">
    <property type="entry name" value="TetR_C_16"/>
</dbReference>